<feature type="coiled-coil region" evidence="1">
    <location>
        <begin position="471"/>
        <end position="875"/>
    </location>
</feature>
<dbReference type="AlphaFoldDB" id="I7MID0"/>
<feature type="coiled-coil region" evidence="1">
    <location>
        <begin position="389"/>
        <end position="423"/>
    </location>
</feature>
<evidence type="ECO:0000313" key="4">
    <source>
        <dbReference type="Proteomes" id="UP000009168"/>
    </source>
</evidence>
<sequence length="1200" mass="140411">MNPTVNNNSVVFTSPTNKGYSLSDFNDYDYNYQTAEKKFGEPIQAEFTSPVVQIDSISKLNIQSTQQADKPSIDVLAKLSKNYSSNDLRLNNHQQKDKQQTTQGERLLSENSSFVRKSLNNSINVNQLSPKLSPMKNSLVSMKSSIVSESTSTKNQKQSIYFPQTNKQVDNQIGVPIQIIPSQVNHIILSENTKNQQSKQIIIKENKLRNSITNLSNISQSPINKDYSSKNFNTAATATSINDNKLTKNTEYSLNQQILQIQSGQNAINHTTNNANSSFSSIQQHLGDFLHQDDSLSAHNLNTNNYQYTQTSDNSLNKYQFMKIFNDSNGNNLHDHKQFLEIQQKMLFLITENEKLIEYNESLMKENKLLKQGRDSAINTHRLDVDDQKRKYDLALENRDKEIRQLRDQIMRQEIEYEERRSEFIAKEKQFYEREQNLLRKMTLQNQEIIITNQNVTTQQIQKKVIEEANLLASEEIIKRQESRIKELEDKLFSFQEENRKLVQTLASHDATAREQLSQAHSQSLEKIEKIIQTSNLDKKLLEEQLRKEIQIIQSEKSNLQLELSNQRNESLQVSQMVNNDIQKLENDKLQAISRINEIELKCERLIVDVQQLNTLLAERLEQIKSLEAINKDLEDKLNSQQPQLESNQTERLYLTEENKLLKIKIKEMEERQVEILENKYEQEQLVEKYQQMTEQSQKMNQEYLQINETHLLKIQELEKAVANSTLLLEKLDQKDHYITQLIQTIEQDKLVYQSENEQLILEIKRLESNHQFEIEQLKQQDVNCQKIQEQDQIISQIEQEKENMRQEFDQMKFQFEKNIQELNSQIDQEKEQYFEQIQNLKVEISNKKDNFVKLQELEALNAQLLDQLDIKEKAFQQTCINYEERINQEVQAHTYQINITLTNLKSAMRQLEEENNAIKLDLDAHKRELDRQRIRYQDLLNEKEQVANQYERQIHTIAQQSERTIHNLKSEKEREMQFLQREHQRMQSLLQEKAEIISRLQSYSANQYGLSSNTNAQSSNQYVERYQSKNNSITTGLTSSSSQQNLLKKNSSLNSLPYYDSQQEQDENNNLSNTVKRQPGHYLPPLPQQPAQNQINPRNQYIQPSIQRYSSVQNINLQSSDIPRYDNSLVEENDMLNKMILERCRNIVEGKIVPENQGPYASKQQYGSNKIDDYTSLKSNLAQQAGQGSLLKAQNNERI</sequence>
<feature type="region of interest" description="Disordered" evidence="2">
    <location>
        <begin position="86"/>
        <end position="105"/>
    </location>
</feature>
<dbReference type="GeneID" id="7829468"/>
<dbReference type="KEGG" id="tet:TTHERM_00295180"/>
<feature type="region of interest" description="Disordered" evidence="2">
    <location>
        <begin position="1063"/>
        <end position="1095"/>
    </location>
</feature>
<dbReference type="InParanoid" id="I7MID0"/>
<dbReference type="EMBL" id="GG662740">
    <property type="protein sequence ID" value="EAR92905.2"/>
    <property type="molecule type" value="Genomic_DNA"/>
</dbReference>
<name>I7MID0_TETTS</name>
<keyword evidence="1" id="KW-0175">Coiled coil</keyword>
<evidence type="ECO:0000256" key="2">
    <source>
        <dbReference type="SAM" id="MobiDB-lite"/>
    </source>
</evidence>
<keyword evidence="4" id="KW-1185">Reference proteome</keyword>
<proteinExistence type="predicted"/>
<protein>
    <submittedName>
        <fullName evidence="3">Uncharacterized protein</fullName>
    </submittedName>
</protein>
<evidence type="ECO:0000256" key="1">
    <source>
        <dbReference type="SAM" id="Coils"/>
    </source>
</evidence>
<accession>I7MID0</accession>
<gene>
    <name evidence="3" type="ORF">TTHERM_00295180</name>
</gene>
<reference evidence="4" key="1">
    <citation type="journal article" date="2006" name="PLoS Biol.">
        <title>Macronuclear genome sequence of the ciliate Tetrahymena thermophila, a model eukaryote.</title>
        <authorList>
            <person name="Eisen J.A."/>
            <person name="Coyne R.S."/>
            <person name="Wu M."/>
            <person name="Wu D."/>
            <person name="Thiagarajan M."/>
            <person name="Wortman J.R."/>
            <person name="Badger J.H."/>
            <person name="Ren Q."/>
            <person name="Amedeo P."/>
            <person name="Jones K.M."/>
            <person name="Tallon L.J."/>
            <person name="Delcher A.L."/>
            <person name="Salzberg S.L."/>
            <person name="Silva J.C."/>
            <person name="Haas B.J."/>
            <person name="Majoros W.H."/>
            <person name="Farzad M."/>
            <person name="Carlton J.M."/>
            <person name="Smith R.K. Jr."/>
            <person name="Garg J."/>
            <person name="Pearlman R.E."/>
            <person name="Karrer K.M."/>
            <person name="Sun L."/>
            <person name="Manning G."/>
            <person name="Elde N.C."/>
            <person name="Turkewitz A.P."/>
            <person name="Asai D.J."/>
            <person name="Wilkes D.E."/>
            <person name="Wang Y."/>
            <person name="Cai H."/>
            <person name="Collins K."/>
            <person name="Stewart B.A."/>
            <person name="Lee S.R."/>
            <person name="Wilamowska K."/>
            <person name="Weinberg Z."/>
            <person name="Ruzzo W.L."/>
            <person name="Wloga D."/>
            <person name="Gaertig J."/>
            <person name="Frankel J."/>
            <person name="Tsao C.-C."/>
            <person name="Gorovsky M.A."/>
            <person name="Keeling P.J."/>
            <person name="Waller R.F."/>
            <person name="Patron N.J."/>
            <person name="Cherry J.M."/>
            <person name="Stover N.A."/>
            <person name="Krieger C.J."/>
            <person name="del Toro C."/>
            <person name="Ryder H.F."/>
            <person name="Williamson S.C."/>
            <person name="Barbeau R.A."/>
            <person name="Hamilton E.P."/>
            <person name="Orias E."/>
        </authorList>
    </citation>
    <scope>NUCLEOTIDE SEQUENCE [LARGE SCALE GENOMIC DNA]</scope>
    <source>
        <strain evidence="4">SB210</strain>
    </source>
</reference>
<feature type="coiled-coil region" evidence="1">
    <location>
        <begin position="902"/>
        <end position="1007"/>
    </location>
</feature>
<dbReference type="RefSeq" id="XP_001013150.2">
    <property type="nucleotide sequence ID" value="XM_001013150.2"/>
</dbReference>
<dbReference type="Proteomes" id="UP000009168">
    <property type="component" value="Unassembled WGS sequence"/>
</dbReference>
<evidence type="ECO:0000313" key="3">
    <source>
        <dbReference type="EMBL" id="EAR92905.2"/>
    </source>
</evidence>
<organism evidence="3 4">
    <name type="scientific">Tetrahymena thermophila (strain SB210)</name>
    <dbReference type="NCBI Taxonomy" id="312017"/>
    <lineage>
        <taxon>Eukaryota</taxon>
        <taxon>Sar</taxon>
        <taxon>Alveolata</taxon>
        <taxon>Ciliophora</taxon>
        <taxon>Intramacronucleata</taxon>
        <taxon>Oligohymenophorea</taxon>
        <taxon>Hymenostomatida</taxon>
        <taxon>Tetrahymenina</taxon>
        <taxon>Tetrahymenidae</taxon>
        <taxon>Tetrahymena</taxon>
    </lineage>
</organism>